<evidence type="ECO:0000313" key="9">
    <source>
        <dbReference type="Proteomes" id="UP000597762"/>
    </source>
</evidence>
<evidence type="ECO:0000256" key="7">
    <source>
        <dbReference type="SAM" id="MobiDB-lite"/>
    </source>
</evidence>
<dbReference type="GO" id="GO:0003677">
    <property type="term" value="F:DNA binding"/>
    <property type="evidence" value="ECO:0007669"/>
    <property type="project" value="UniProtKB-KW"/>
</dbReference>
<feature type="compositionally biased region" description="Basic and acidic residues" evidence="7">
    <location>
        <begin position="332"/>
        <end position="342"/>
    </location>
</feature>
<dbReference type="GO" id="GO:0045893">
    <property type="term" value="P:positive regulation of DNA-templated transcription"/>
    <property type="evidence" value="ECO:0007669"/>
    <property type="project" value="InterPro"/>
</dbReference>
<dbReference type="GO" id="GO:0006351">
    <property type="term" value="P:DNA-templated transcription"/>
    <property type="evidence" value="ECO:0007669"/>
    <property type="project" value="InterPro"/>
</dbReference>
<accession>A0A812D9G2</accession>
<feature type="compositionally biased region" description="Low complexity" evidence="7">
    <location>
        <begin position="62"/>
        <end position="74"/>
    </location>
</feature>
<dbReference type="GO" id="GO:0003723">
    <property type="term" value="F:RNA binding"/>
    <property type="evidence" value="ECO:0007669"/>
    <property type="project" value="InterPro"/>
</dbReference>
<comment type="subcellular location">
    <subcellularLocation>
        <location evidence="1">Nucleus</location>
    </subcellularLocation>
</comment>
<feature type="region of interest" description="Disordered" evidence="7">
    <location>
        <begin position="34"/>
        <end position="74"/>
    </location>
</feature>
<keyword evidence="6" id="KW-0539">Nucleus</keyword>
<comment type="caution">
    <text evidence="8">The sequence shown here is derived from an EMBL/GenBank/DDBJ whole genome shotgun (WGS) entry which is preliminary data.</text>
</comment>
<dbReference type="GO" id="GO:0005634">
    <property type="term" value="C:nucleus"/>
    <property type="evidence" value="ECO:0007669"/>
    <property type="project" value="UniProtKB-SubCell"/>
</dbReference>
<dbReference type="EMBL" id="CAHIKZ030002600">
    <property type="protein sequence ID" value="CAE1289423.1"/>
    <property type="molecule type" value="Genomic_DNA"/>
</dbReference>
<evidence type="ECO:0000256" key="4">
    <source>
        <dbReference type="ARBA" id="ARBA00023125"/>
    </source>
</evidence>
<dbReference type="PANTHER" id="PTHR14339:SF10">
    <property type="entry name" value="VASCULIN-LIKE PROTEIN 1"/>
    <property type="match status" value="1"/>
</dbReference>
<comment type="similarity">
    <text evidence="2">Belongs to the vasculin family.</text>
</comment>
<dbReference type="Pfam" id="PF15337">
    <property type="entry name" value="Vasculin"/>
    <property type="match status" value="1"/>
</dbReference>
<feature type="compositionally biased region" description="Basic and acidic residues" evidence="7">
    <location>
        <begin position="46"/>
        <end position="55"/>
    </location>
</feature>
<reference evidence="8" key="1">
    <citation type="submission" date="2021-01" db="EMBL/GenBank/DDBJ databases">
        <authorList>
            <person name="Li R."/>
            <person name="Bekaert M."/>
        </authorList>
    </citation>
    <scope>NUCLEOTIDE SEQUENCE</scope>
    <source>
        <strain evidence="8">Farmed</strain>
    </source>
</reference>
<feature type="region of interest" description="Disordered" evidence="7">
    <location>
        <begin position="429"/>
        <end position="474"/>
    </location>
</feature>
<keyword evidence="4" id="KW-0238">DNA-binding</keyword>
<sequence>MSFFIPKETELPHKFGFDVAKSWLKIPSQDNLKSAASCKQSGQNEKAGRLKKDDSAGNITGSHSHNSSSRYNSDYSKLHRQHSFENYQENKRYLTSQPKYRHHSVDDDYYSYPYGHYNNYYNGYNTGYEKYSMQYGSQPSLLRPPSRQESGKYQHPNSRFTGQVAGYTNYYDVYQQDYHHGDPYYNPYLGRPGNGRKNLYERENRLGNPKNEGIGSKDRDYVDRSNKDTSKDRNLFNDEFPLLNGRDEVYNQSNYLSTNGNSVWDNPLASKSGNYFSKNEINFGDYQGPRDNDRSRTGNGIYKFMTPTKSSSSPCPNDNRNNPKVASQQDTSTDREMLKDATDLSLEDNDSQRLSGKQGNQSFGCNSPEELVNGVDLLSVKDNGRSFLSSSLEAEQRLLRQMGWNETEEDEYVITEDDKKEFQKLTNQAKQQQRNSLVRPLPKTWSPKHIPVYQPNAQELNEVSSSDSDSEDSC</sequence>
<dbReference type="InterPro" id="IPR028128">
    <property type="entry name" value="Vasculin_fam"/>
</dbReference>
<feature type="compositionally biased region" description="Polar residues" evidence="7">
    <location>
        <begin position="352"/>
        <end position="365"/>
    </location>
</feature>
<organism evidence="8 9">
    <name type="scientific">Acanthosepion pharaonis</name>
    <name type="common">Pharaoh cuttlefish</name>
    <name type="synonym">Sepia pharaonis</name>
    <dbReference type="NCBI Taxonomy" id="158019"/>
    <lineage>
        <taxon>Eukaryota</taxon>
        <taxon>Metazoa</taxon>
        <taxon>Spiralia</taxon>
        <taxon>Lophotrochozoa</taxon>
        <taxon>Mollusca</taxon>
        <taxon>Cephalopoda</taxon>
        <taxon>Coleoidea</taxon>
        <taxon>Decapodiformes</taxon>
        <taxon>Sepiida</taxon>
        <taxon>Sepiina</taxon>
        <taxon>Sepiidae</taxon>
        <taxon>Acanthosepion</taxon>
    </lineage>
</organism>
<protein>
    <recommendedName>
        <fullName evidence="10">Vasculin</fullName>
    </recommendedName>
</protein>
<feature type="region of interest" description="Disordered" evidence="7">
    <location>
        <begin position="282"/>
        <end position="367"/>
    </location>
</feature>
<dbReference type="Proteomes" id="UP000597762">
    <property type="component" value="Unassembled WGS sequence"/>
</dbReference>
<evidence type="ECO:0000256" key="3">
    <source>
        <dbReference type="ARBA" id="ARBA00023015"/>
    </source>
</evidence>
<feature type="compositionally biased region" description="Polar residues" evidence="7">
    <location>
        <begin position="34"/>
        <end position="44"/>
    </location>
</feature>
<dbReference type="OrthoDB" id="8741226at2759"/>
<proteinExistence type="inferred from homology"/>
<feature type="region of interest" description="Disordered" evidence="7">
    <location>
        <begin position="195"/>
        <end position="237"/>
    </location>
</feature>
<dbReference type="PANTHER" id="PTHR14339">
    <property type="entry name" value="VASCULIN"/>
    <property type="match status" value="1"/>
</dbReference>
<evidence type="ECO:0000313" key="8">
    <source>
        <dbReference type="EMBL" id="CAE1289423.1"/>
    </source>
</evidence>
<feature type="compositionally biased region" description="Polar residues" evidence="7">
    <location>
        <begin position="307"/>
        <end position="331"/>
    </location>
</feature>
<evidence type="ECO:0000256" key="2">
    <source>
        <dbReference type="ARBA" id="ARBA00010099"/>
    </source>
</evidence>
<evidence type="ECO:0000256" key="5">
    <source>
        <dbReference type="ARBA" id="ARBA00023163"/>
    </source>
</evidence>
<dbReference type="AlphaFoldDB" id="A0A812D9G2"/>
<evidence type="ECO:0000256" key="1">
    <source>
        <dbReference type="ARBA" id="ARBA00004123"/>
    </source>
</evidence>
<keyword evidence="5" id="KW-0804">Transcription</keyword>
<evidence type="ECO:0000256" key="6">
    <source>
        <dbReference type="ARBA" id="ARBA00023242"/>
    </source>
</evidence>
<keyword evidence="3" id="KW-0805">Transcription regulation</keyword>
<keyword evidence="9" id="KW-1185">Reference proteome</keyword>
<evidence type="ECO:0008006" key="10">
    <source>
        <dbReference type="Google" id="ProtNLM"/>
    </source>
</evidence>
<name>A0A812D9G2_ACAPH</name>
<gene>
    <name evidence="8" type="ORF">SPHA_47651</name>
</gene>
<feature type="compositionally biased region" description="Basic and acidic residues" evidence="7">
    <location>
        <begin position="215"/>
        <end position="236"/>
    </location>
</feature>
<feature type="region of interest" description="Disordered" evidence="7">
    <location>
        <begin position="136"/>
        <end position="160"/>
    </location>
</feature>